<evidence type="ECO:0000313" key="1">
    <source>
        <dbReference type="EMBL" id="TVP41872.1"/>
    </source>
</evidence>
<keyword evidence="2" id="KW-1185">Reference proteome</keyword>
<reference evidence="1 2" key="1">
    <citation type="journal article" date="2019" name="Front. Microbiol.">
        <title>Ammonia Oxidation by the Arctic Terrestrial Thaumarchaeote Candidatus Nitrosocosmicus arcticus Is Stimulated by Increasing Temperatures.</title>
        <authorList>
            <person name="Alves R.J.E."/>
            <person name="Kerou M."/>
            <person name="Zappe A."/>
            <person name="Bittner R."/>
            <person name="Abby S.S."/>
            <person name="Schmidt H.A."/>
            <person name="Pfeifer K."/>
            <person name="Schleper C."/>
        </authorList>
    </citation>
    <scope>NUCLEOTIDE SEQUENCE [LARGE SCALE GENOMIC DNA]</scope>
    <source>
        <strain evidence="1 2">Kfb</strain>
    </source>
</reference>
<dbReference type="EMBL" id="VOAH01000001">
    <property type="protein sequence ID" value="TVP41872.1"/>
    <property type="molecule type" value="Genomic_DNA"/>
</dbReference>
<comment type="caution">
    <text evidence="1">The sequence shown here is derived from an EMBL/GenBank/DDBJ whole genome shotgun (WGS) entry which is preliminary data.</text>
</comment>
<protein>
    <submittedName>
        <fullName evidence="1">Uncharacterized protein</fullName>
    </submittedName>
</protein>
<dbReference type="SUPFAM" id="SSF49503">
    <property type="entry name" value="Cupredoxins"/>
    <property type="match status" value="1"/>
</dbReference>
<organism evidence="1 2">
    <name type="scientific">Candidatus Nitrosocosmicus arcticus</name>
    <dbReference type="NCBI Taxonomy" id="2035267"/>
    <lineage>
        <taxon>Archaea</taxon>
        <taxon>Nitrososphaerota</taxon>
        <taxon>Nitrososphaeria</taxon>
        <taxon>Nitrososphaerales</taxon>
        <taxon>Nitrososphaeraceae</taxon>
        <taxon>Candidatus Nitrosocosmicus</taxon>
    </lineage>
</organism>
<dbReference type="Proteomes" id="UP000315289">
    <property type="component" value="Unassembled WGS sequence"/>
</dbReference>
<dbReference type="InterPro" id="IPR008972">
    <property type="entry name" value="Cupredoxin"/>
</dbReference>
<evidence type="ECO:0000313" key="2">
    <source>
        <dbReference type="Proteomes" id="UP000315289"/>
    </source>
</evidence>
<dbReference type="AlphaFoldDB" id="A0A557SZ36"/>
<sequence length="95" mass="10589">MATHLGCVECPEVTMAHLNVEGAPIALATIPFNLTTLDDLGNLPVDRQGTLVFSSNDEERRYMIDGKVFDPNRVDQQVQLGDVEEWTIRNMDGNE</sequence>
<proteinExistence type="predicted"/>
<accession>A0A557SZ36</accession>
<dbReference type="Gene3D" id="2.60.40.420">
    <property type="entry name" value="Cupredoxins - blue copper proteins"/>
    <property type="match status" value="1"/>
</dbReference>
<gene>
    <name evidence="1" type="ORF">NARC_10278</name>
</gene>
<name>A0A557SZ36_9ARCH</name>